<reference evidence="1" key="2">
    <citation type="submission" date="2020-09" db="EMBL/GenBank/DDBJ databases">
        <authorList>
            <person name="Sun Q."/>
            <person name="Kim S."/>
        </authorList>
    </citation>
    <scope>NUCLEOTIDE SEQUENCE</scope>
    <source>
        <strain evidence="1">KCTC 23714</strain>
    </source>
</reference>
<gene>
    <name evidence="1" type="ORF">GCM10011452_16310</name>
</gene>
<comment type="caution">
    <text evidence="1">The sequence shown here is derived from an EMBL/GenBank/DDBJ whole genome shotgun (WGS) entry which is preliminary data.</text>
</comment>
<keyword evidence="2" id="KW-1185">Reference proteome</keyword>
<organism evidence="1 2">
    <name type="scientific">Gemmobacter lanyuensis</name>
    <dbReference type="NCBI Taxonomy" id="1054497"/>
    <lineage>
        <taxon>Bacteria</taxon>
        <taxon>Pseudomonadati</taxon>
        <taxon>Pseudomonadota</taxon>
        <taxon>Alphaproteobacteria</taxon>
        <taxon>Rhodobacterales</taxon>
        <taxon>Paracoccaceae</taxon>
        <taxon>Gemmobacter</taxon>
    </lineage>
</organism>
<accession>A0A918IR30</accession>
<name>A0A918IR30_9RHOB</name>
<reference evidence="1" key="1">
    <citation type="journal article" date="2014" name="Int. J. Syst. Evol. Microbiol.">
        <title>Complete genome sequence of Corynebacterium casei LMG S-19264T (=DSM 44701T), isolated from a smear-ripened cheese.</title>
        <authorList>
            <consortium name="US DOE Joint Genome Institute (JGI-PGF)"/>
            <person name="Walter F."/>
            <person name="Albersmeier A."/>
            <person name="Kalinowski J."/>
            <person name="Ruckert C."/>
        </authorList>
    </citation>
    <scope>NUCLEOTIDE SEQUENCE</scope>
    <source>
        <strain evidence="1">KCTC 23714</strain>
    </source>
</reference>
<evidence type="ECO:0000313" key="2">
    <source>
        <dbReference type="Proteomes" id="UP000628984"/>
    </source>
</evidence>
<sequence>MLTVVSKLIRALHIPTVADLERDYLNASANAYDLEMRQREIDNGRFRRALNGFH</sequence>
<protein>
    <submittedName>
        <fullName evidence="1">DUF3563 domain-containing protein</fullName>
    </submittedName>
</protein>
<dbReference type="AlphaFoldDB" id="A0A918IR30"/>
<dbReference type="RefSeq" id="WP_189633348.1">
    <property type="nucleotide sequence ID" value="NZ_BMYQ01000003.1"/>
</dbReference>
<proteinExistence type="predicted"/>
<evidence type="ECO:0000313" key="1">
    <source>
        <dbReference type="EMBL" id="GGW28345.1"/>
    </source>
</evidence>
<dbReference type="EMBL" id="BMYQ01000003">
    <property type="protein sequence ID" value="GGW28345.1"/>
    <property type="molecule type" value="Genomic_DNA"/>
</dbReference>
<dbReference type="Proteomes" id="UP000628984">
    <property type="component" value="Unassembled WGS sequence"/>
</dbReference>